<accession>A0A1I8ASM7</accession>
<proteinExistence type="predicted"/>
<dbReference type="GO" id="GO:0043495">
    <property type="term" value="F:protein-membrane adaptor activity"/>
    <property type="evidence" value="ECO:0007669"/>
    <property type="project" value="TreeGrafter"/>
</dbReference>
<reference evidence="3" key="1">
    <citation type="submission" date="2016-11" db="UniProtKB">
        <authorList>
            <consortium name="WormBaseParasite"/>
        </authorList>
    </citation>
    <scope>IDENTIFICATION</scope>
</reference>
<keyword evidence="2" id="KW-1185">Reference proteome</keyword>
<dbReference type="GO" id="GO:0035032">
    <property type="term" value="C:phosphatidylinositol 3-kinase complex, class III"/>
    <property type="evidence" value="ECO:0007669"/>
    <property type="project" value="TreeGrafter"/>
</dbReference>
<evidence type="ECO:0000256" key="1">
    <source>
        <dbReference type="SAM" id="Coils"/>
    </source>
</evidence>
<dbReference type="GO" id="GO:0000423">
    <property type="term" value="P:mitophagy"/>
    <property type="evidence" value="ECO:0007669"/>
    <property type="project" value="TreeGrafter"/>
</dbReference>
<dbReference type="PANTHER" id="PTHR13664:SF0">
    <property type="entry name" value="BECLIN 1-ASSOCIATED AUTOPHAGY-RELATED KEY REGULATOR"/>
    <property type="match status" value="1"/>
</dbReference>
<dbReference type="GO" id="GO:0035014">
    <property type="term" value="F:phosphatidylinositol 3-kinase regulator activity"/>
    <property type="evidence" value="ECO:0007669"/>
    <property type="project" value="TreeGrafter"/>
</dbReference>
<keyword evidence="1" id="KW-0175">Coiled coil</keyword>
<dbReference type="GO" id="GO:0097629">
    <property type="term" value="C:extrinsic component of omegasome membrane"/>
    <property type="evidence" value="ECO:0007669"/>
    <property type="project" value="TreeGrafter"/>
</dbReference>
<dbReference type="GO" id="GO:0097632">
    <property type="term" value="C:extrinsic component of phagophore assembly site membrane"/>
    <property type="evidence" value="ECO:0007669"/>
    <property type="project" value="TreeGrafter"/>
</dbReference>
<dbReference type="GO" id="GO:0016240">
    <property type="term" value="P:autophagosome membrane docking"/>
    <property type="evidence" value="ECO:0007669"/>
    <property type="project" value="TreeGrafter"/>
</dbReference>
<evidence type="ECO:0000313" key="2">
    <source>
        <dbReference type="Proteomes" id="UP000095287"/>
    </source>
</evidence>
<dbReference type="GO" id="GO:0009267">
    <property type="term" value="P:cellular response to starvation"/>
    <property type="evidence" value="ECO:0007669"/>
    <property type="project" value="TreeGrafter"/>
</dbReference>
<feature type="coiled-coil region" evidence="1">
    <location>
        <begin position="124"/>
        <end position="158"/>
    </location>
</feature>
<dbReference type="WBParaSite" id="L893_g8471.t1">
    <property type="protein sequence ID" value="L893_g8471.t1"/>
    <property type="gene ID" value="L893_g8471"/>
</dbReference>
<dbReference type="GO" id="GO:0000045">
    <property type="term" value="P:autophagosome assembly"/>
    <property type="evidence" value="ECO:0007669"/>
    <property type="project" value="TreeGrafter"/>
</dbReference>
<dbReference type="Proteomes" id="UP000095287">
    <property type="component" value="Unplaced"/>
</dbReference>
<name>A0A1I8ASM7_9BILA</name>
<dbReference type="GO" id="GO:0005776">
    <property type="term" value="C:autophagosome"/>
    <property type="evidence" value="ECO:0007669"/>
    <property type="project" value="TreeGrafter"/>
</dbReference>
<organism evidence="2 3">
    <name type="scientific">Steinernema glaseri</name>
    <dbReference type="NCBI Taxonomy" id="37863"/>
    <lineage>
        <taxon>Eukaryota</taxon>
        <taxon>Metazoa</taxon>
        <taxon>Ecdysozoa</taxon>
        <taxon>Nematoda</taxon>
        <taxon>Chromadorea</taxon>
        <taxon>Rhabditida</taxon>
        <taxon>Tylenchina</taxon>
        <taxon>Panagrolaimomorpha</taxon>
        <taxon>Strongyloidoidea</taxon>
        <taxon>Steinernematidae</taxon>
        <taxon>Steinernema</taxon>
    </lineage>
</organism>
<sequence>MRTFRTDNVSVPISISRIGFHSGSPLGLADCSPFAYSPPGILTRCDAKDLCLALGTSTSTGVIKRAKERCPICTASTRLMCPKCVTSRVKYSSSYSVYKHAAERNELLHERFSREVDEELDSEVTMVRDRILELKSKAERLQESIEEKRRNVDLLRKKLSKGQHVCIGLEEGMRVVTKSLSERVAIPRRVVDGRRRLLLAKRKKMAGQLLVWIFPIIKIRGSEFESIKETRENSWQLINSDDPYDMVSSTAAEQDFLYSISGCVVNEKFCFEWLHRSLTPRDALVPDRTNCHVFAGLCFLAQLVHLLLLLFAIPPPVDLNPNELLTRPTFTKSILANFLFNLKVAIVAVCASQQVPFEKIDLSRPLRNLERLYEKICDDMGKRALPQEIPMSLPDSLKKEINELKETLTSNDSVDVLVLEDWVAL</sequence>
<dbReference type="PANTHER" id="PTHR13664">
    <property type="entry name" value="BECLIN 1-ASSOCIATED AUTOPHAGY-RELATED KEY REGULATOR"/>
    <property type="match status" value="1"/>
</dbReference>
<protein>
    <submittedName>
        <fullName evidence="3">UV radiation resistance-associated gene protein</fullName>
    </submittedName>
</protein>
<evidence type="ECO:0000313" key="3">
    <source>
        <dbReference type="WBParaSite" id="L893_g8471.t1"/>
    </source>
</evidence>
<dbReference type="AlphaFoldDB" id="A0A1I8ASM7"/>